<dbReference type="PROSITE" id="PS00194">
    <property type="entry name" value="THIOREDOXIN_1"/>
    <property type="match status" value="1"/>
</dbReference>
<evidence type="ECO:0000259" key="5">
    <source>
        <dbReference type="PROSITE" id="PS51352"/>
    </source>
</evidence>
<dbReference type="GO" id="GO:0008961">
    <property type="term" value="F:phosphatidylglycerol-prolipoprotein diacylglyceryl transferase activity"/>
    <property type="evidence" value="ECO:0007669"/>
    <property type="project" value="InterPro"/>
</dbReference>
<dbReference type="InterPro" id="IPR017937">
    <property type="entry name" value="Thioredoxin_CS"/>
</dbReference>
<accession>A0A934INV3</accession>
<dbReference type="Pfam" id="PF01790">
    <property type="entry name" value="LGT"/>
    <property type="match status" value="1"/>
</dbReference>
<dbReference type="Gene3D" id="3.40.30.10">
    <property type="entry name" value="Glutaredoxin"/>
    <property type="match status" value="1"/>
</dbReference>
<dbReference type="InterPro" id="IPR036249">
    <property type="entry name" value="Thioredoxin-like_sf"/>
</dbReference>
<dbReference type="Proteomes" id="UP000609531">
    <property type="component" value="Unassembled WGS sequence"/>
</dbReference>
<dbReference type="GO" id="GO:0030313">
    <property type="term" value="C:cell envelope"/>
    <property type="evidence" value="ECO:0007669"/>
    <property type="project" value="UniProtKB-SubCell"/>
</dbReference>
<evidence type="ECO:0000256" key="4">
    <source>
        <dbReference type="SAM" id="Phobius"/>
    </source>
</evidence>
<comment type="caution">
    <text evidence="6">The sequence shown here is derived from an EMBL/GenBank/DDBJ whole genome shotgun (WGS) entry which is preliminary data.</text>
</comment>
<dbReference type="PANTHER" id="PTHR42852:SF13">
    <property type="entry name" value="PROTEIN DIPZ"/>
    <property type="match status" value="1"/>
</dbReference>
<dbReference type="Pfam" id="PF08534">
    <property type="entry name" value="Redoxin"/>
    <property type="match status" value="1"/>
</dbReference>
<dbReference type="EMBL" id="JAEKJA010000007">
    <property type="protein sequence ID" value="MBJ3775896.1"/>
    <property type="molecule type" value="Genomic_DNA"/>
</dbReference>
<organism evidence="6 7">
    <name type="scientific">Acuticoccus mangrovi</name>
    <dbReference type="NCBI Taxonomy" id="2796142"/>
    <lineage>
        <taxon>Bacteria</taxon>
        <taxon>Pseudomonadati</taxon>
        <taxon>Pseudomonadota</taxon>
        <taxon>Alphaproteobacteria</taxon>
        <taxon>Hyphomicrobiales</taxon>
        <taxon>Amorphaceae</taxon>
        <taxon>Acuticoccus</taxon>
    </lineage>
</organism>
<name>A0A934INV3_9HYPH</name>
<dbReference type="GO" id="GO:0005886">
    <property type="term" value="C:plasma membrane"/>
    <property type="evidence" value="ECO:0007669"/>
    <property type="project" value="InterPro"/>
</dbReference>
<evidence type="ECO:0000256" key="1">
    <source>
        <dbReference type="ARBA" id="ARBA00004196"/>
    </source>
</evidence>
<protein>
    <submittedName>
        <fullName evidence="6">TlpA family protein disulfide reductase</fullName>
    </submittedName>
</protein>
<evidence type="ECO:0000313" key="7">
    <source>
        <dbReference type="Proteomes" id="UP000609531"/>
    </source>
</evidence>
<gene>
    <name evidence="6" type="ORF">JCR33_09375</name>
</gene>
<feature type="domain" description="Thioredoxin" evidence="5">
    <location>
        <begin position="116"/>
        <end position="265"/>
    </location>
</feature>
<comment type="subcellular location">
    <subcellularLocation>
        <location evidence="1">Cell envelope</location>
    </subcellularLocation>
</comment>
<feature type="transmembrane region" description="Helical" evidence="4">
    <location>
        <begin position="77"/>
        <end position="97"/>
    </location>
</feature>
<keyword evidence="4" id="KW-0472">Membrane</keyword>
<reference evidence="6" key="1">
    <citation type="submission" date="2020-12" db="EMBL/GenBank/DDBJ databases">
        <title>Bacterial taxonomy.</title>
        <authorList>
            <person name="Pan X."/>
        </authorList>
    </citation>
    <scope>NUCLEOTIDE SEQUENCE</scope>
    <source>
        <strain evidence="6">B2012</strain>
    </source>
</reference>
<dbReference type="AlphaFoldDB" id="A0A934INV3"/>
<dbReference type="GO" id="GO:0042158">
    <property type="term" value="P:lipoprotein biosynthetic process"/>
    <property type="evidence" value="ECO:0007669"/>
    <property type="project" value="InterPro"/>
</dbReference>
<dbReference type="GO" id="GO:0015036">
    <property type="term" value="F:disulfide oxidoreductase activity"/>
    <property type="evidence" value="ECO:0007669"/>
    <property type="project" value="UniProtKB-ARBA"/>
</dbReference>
<dbReference type="RefSeq" id="WP_198881800.1">
    <property type="nucleotide sequence ID" value="NZ_JAEKJA010000007.1"/>
</dbReference>
<dbReference type="CDD" id="cd02966">
    <property type="entry name" value="TlpA_like_family"/>
    <property type="match status" value="1"/>
</dbReference>
<keyword evidence="2" id="KW-0201">Cytochrome c-type biogenesis</keyword>
<evidence type="ECO:0000313" key="6">
    <source>
        <dbReference type="EMBL" id="MBJ3775896.1"/>
    </source>
</evidence>
<evidence type="ECO:0000256" key="3">
    <source>
        <dbReference type="ARBA" id="ARBA00023284"/>
    </source>
</evidence>
<keyword evidence="4" id="KW-0812">Transmembrane</keyword>
<feature type="transmembrane region" description="Helical" evidence="4">
    <location>
        <begin position="16"/>
        <end position="36"/>
    </location>
</feature>
<keyword evidence="7" id="KW-1185">Reference proteome</keyword>
<keyword evidence="4" id="KW-1133">Transmembrane helix</keyword>
<dbReference type="SUPFAM" id="SSF52833">
    <property type="entry name" value="Thioredoxin-like"/>
    <property type="match status" value="1"/>
</dbReference>
<feature type="transmembrane region" description="Helical" evidence="4">
    <location>
        <begin position="43"/>
        <end position="65"/>
    </location>
</feature>
<dbReference type="InterPro" id="IPR001640">
    <property type="entry name" value="Lgt"/>
</dbReference>
<dbReference type="PROSITE" id="PS51352">
    <property type="entry name" value="THIOREDOXIN_2"/>
    <property type="match status" value="1"/>
</dbReference>
<keyword evidence="3" id="KW-0676">Redox-active center</keyword>
<feature type="transmembrane region" description="Helical" evidence="4">
    <location>
        <begin position="106"/>
        <end position="127"/>
    </location>
</feature>
<proteinExistence type="predicted"/>
<sequence length="272" mass="27908">MPAVQLGPLLFAGDRLAAVVGVIGFLAAAALLSALLDRRLAGWATTALLVGVVAARIGHVALHAATFATEPLRALMVWQGGFSLPAGLLGVALYTLLAQRTTRARLGAVAAVGGGLLAWTGAAVFVAPQPIAAPTMPITTLGDAPLRIADLAGRPVVVNLWATWCPPCRREMPLLTEAAAARTDVGFVLANQGEGASAVRAFLAAAGLPAAHVAIDRFRTLSRHYGVKGYPTTLFLNPDGTLRAVHVGEISREALGAALGDPAPARRTEASS</sequence>
<evidence type="ECO:0000256" key="2">
    <source>
        <dbReference type="ARBA" id="ARBA00022748"/>
    </source>
</evidence>
<dbReference type="InterPro" id="IPR013766">
    <property type="entry name" value="Thioredoxin_domain"/>
</dbReference>
<dbReference type="PANTHER" id="PTHR42852">
    <property type="entry name" value="THIOL:DISULFIDE INTERCHANGE PROTEIN DSBE"/>
    <property type="match status" value="1"/>
</dbReference>
<dbReference type="InterPro" id="IPR050553">
    <property type="entry name" value="Thioredoxin_ResA/DsbE_sf"/>
</dbReference>
<dbReference type="GO" id="GO:0017004">
    <property type="term" value="P:cytochrome complex assembly"/>
    <property type="evidence" value="ECO:0007669"/>
    <property type="project" value="UniProtKB-KW"/>
</dbReference>
<dbReference type="InterPro" id="IPR013740">
    <property type="entry name" value="Redoxin"/>
</dbReference>